<dbReference type="SMART" id="SM00176">
    <property type="entry name" value="RAN"/>
    <property type="match status" value="1"/>
</dbReference>
<dbReference type="GO" id="GO:0003924">
    <property type="term" value="F:GTPase activity"/>
    <property type="evidence" value="ECO:0007669"/>
    <property type="project" value="InterPro"/>
</dbReference>
<dbReference type="NCBIfam" id="TIGR00231">
    <property type="entry name" value="small_GTP"/>
    <property type="match status" value="1"/>
</dbReference>
<keyword evidence="4" id="KW-0547">Nucleotide-binding</keyword>
<dbReference type="GO" id="GO:0005764">
    <property type="term" value="C:lysosome"/>
    <property type="evidence" value="ECO:0007669"/>
    <property type="project" value="UniProtKB-ARBA"/>
</dbReference>
<feature type="compositionally biased region" description="Acidic residues" evidence="11">
    <location>
        <begin position="37"/>
        <end position="49"/>
    </location>
</feature>
<protein>
    <recommendedName>
        <fullName evidence="10">Ras-related protein Rab-7b</fullName>
    </recommendedName>
</protein>
<evidence type="ECO:0000256" key="9">
    <source>
        <dbReference type="ARBA" id="ARBA00058158"/>
    </source>
</evidence>
<name>A0A8X8BI16_POLSE</name>
<dbReference type="PROSITE" id="PS51419">
    <property type="entry name" value="RAB"/>
    <property type="match status" value="1"/>
</dbReference>
<dbReference type="InterPro" id="IPR027417">
    <property type="entry name" value="P-loop_NTPase"/>
</dbReference>
<dbReference type="GO" id="GO:0030670">
    <property type="term" value="C:phagocytic vesicle membrane"/>
    <property type="evidence" value="ECO:0007669"/>
    <property type="project" value="UniProtKB-SubCell"/>
</dbReference>
<evidence type="ECO:0000256" key="7">
    <source>
        <dbReference type="ARBA" id="ARBA00023288"/>
    </source>
</evidence>
<keyword evidence="8" id="KW-0636">Prenylation</keyword>
<evidence type="ECO:0000256" key="6">
    <source>
        <dbReference type="ARBA" id="ARBA00023134"/>
    </source>
</evidence>
<evidence type="ECO:0000313" key="13">
    <source>
        <dbReference type="Proteomes" id="UP000886611"/>
    </source>
</evidence>
<dbReference type="GO" id="GO:0002682">
    <property type="term" value="P:regulation of immune system process"/>
    <property type="evidence" value="ECO:0007669"/>
    <property type="project" value="UniProtKB-ARBA"/>
</dbReference>
<dbReference type="InterPro" id="IPR001806">
    <property type="entry name" value="Small_GTPase"/>
</dbReference>
<reference evidence="12 13" key="1">
    <citation type="journal article" date="2021" name="Cell">
        <title>Tracing the genetic footprints of vertebrate landing in non-teleost ray-finned fishes.</title>
        <authorList>
            <person name="Bi X."/>
            <person name="Wang K."/>
            <person name="Yang L."/>
            <person name="Pan H."/>
            <person name="Jiang H."/>
            <person name="Wei Q."/>
            <person name="Fang M."/>
            <person name="Yu H."/>
            <person name="Zhu C."/>
            <person name="Cai Y."/>
            <person name="He Y."/>
            <person name="Gan X."/>
            <person name="Zeng H."/>
            <person name="Yu D."/>
            <person name="Zhu Y."/>
            <person name="Jiang H."/>
            <person name="Qiu Q."/>
            <person name="Yang H."/>
            <person name="Zhang Y.E."/>
            <person name="Wang W."/>
            <person name="Zhu M."/>
            <person name="He S."/>
            <person name="Zhang G."/>
        </authorList>
    </citation>
    <scope>NUCLEOTIDE SEQUENCE [LARGE SCALE GENOMIC DNA]</scope>
    <source>
        <strain evidence="12">Bchr_013</strain>
    </source>
</reference>
<dbReference type="SMART" id="SM00174">
    <property type="entry name" value="RHO"/>
    <property type="match status" value="1"/>
</dbReference>
<comment type="caution">
    <text evidence="12">The sequence shown here is derived from an EMBL/GenBank/DDBJ whole genome shotgun (WGS) entry which is preliminary data.</text>
</comment>
<comment type="function">
    <text evidence="9">Controls vesicular trafficking from endosomes to the trans-Golgi network (TGN). Acts as a negative regulator of TLR9 signaling and can suppress TLR9-triggered TNFA, IL6, and IFNB production in macrophages by promoting TLR9 lysosomal degradation. Also negatively regulates TLR4 signaling in macrophages by promoting lysosomal degradation of TLR4. Promotes megakaryocytic differentiation by increasing NF-kappa-B-dependent IL6 production and subsequently enhancing the association of STAT3 with GATA1. Not involved in the regulation of the EGF- and EGFR degradation pathway.</text>
</comment>
<feature type="non-terminal residue" evidence="12">
    <location>
        <position position="1"/>
    </location>
</feature>
<evidence type="ECO:0000256" key="10">
    <source>
        <dbReference type="ARBA" id="ARBA00067801"/>
    </source>
</evidence>
<keyword evidence="13" id="KW-1185">Reference proteome</keyword>
<dbReference type="SUPFAM" id="SSF52540">
    <property type="entry name" value="P-loop containing nucleoside triphosphate hydrolases"/>
    <property type="match status" value="1"/>
</dbReference>
<dbReference type="SMART" id="SM00173">
    <property type="entry name" value="RAS"/>
    <property type="match status" value="1"/>
</dbReference>
<dbReference type="FunFam" id="3.40.50.300:FF:000751">
    <property type="entry name" value="Rab family GTPase, putative"/>
    <property type="match status" value="1"/>
</dbReference>
<dbReference type="Proteomes" id="UP000886611">
    <property type="component" value="Unassembled WGS sequence"/>
</dbReference>
<comment type="similarity">
    <text evidence="2">Belongs to the small GTPase superfamily. Rab family.</text>
</comment>
<gene>
    <name evidence="12" type="primary">Rab7a</name>
    <name evidence="12" type="ORF">GTO96_0007292</name>
</gene>
<dbReference type="GO" id="GO:0008333">
    <property type="term" value="P:endosome to lysosome transport"/>
    <property type="evidence" value="ECO:0007669"/>
    <property type="project" value="TreeGrafter"/>
</dbReference>
<dbReference type="EMBL" id="JAATIS010009265">
    <property type="protein sequence ID" value="KAG2455352.1"/>
    <property type="molecule type" value="Genomic_DNA"/>
</dbReference>
<accession>A0A8X8BI16</accession>
<proteinExistence type="inferred from homology"/>
<evidence type="ECO:0000313" key="12">
    <source>
        <dbReference type="EMBL" id="KAG2455352.1"/>
    </source>
</evidence>
<dbReference type="GO" id="GO:0005770">
    <property type="term" value="C:late endosome"/>
    <property type="evidence" value="ECO:0007669"/>
    <property type="project" value="TreeGrafter"/>
</dbReference>
<sequence>MARFTALQALDHILAEGQVTEWHSDTDEVEDIVECQSEDTDTESEEEITSEAVSPPAEVLQSKNGSISWRLVPPDETRRTTGRAAAENIIRMTPGVTRVGKSSFMNQYVNHRFTNMYRATIGADFLTKEVNVDERNVVLQIWDTAGTERFQSLGVALYRGADCCLLMFDVTSAASFQALDIWKKEFAIQADPVEPDKFPFVVIGNKTDLDHREVSMRQAQDWCRQNNALYFEASAKEAINVEKAFQGAVRVSLQYGKVIKAGRGELCSMEVTQLMKKGTRSKAEKDRDEKEQMEVWSVTD</sequence>
<keyword evidence="5" id="KW-0653">Protein transport</keyword>
<feature type="region of interest" description="Disordered" evidence="11">
    <location>
        <begin position="278"/>
        <end position="300"/>
    </location>
</feature>
<dbReference type="SMART" id="SM00175">
    <property type="entry name" value="RAB"/>
    <property type="match status" value="1"/>
</dbReference>
<comment type="subcellular location">
    <subcellularLocation>
        <location evidence="1">Cytoplasmic vesicle</location>
        <location evidence="1">Phagosome membrane</location>
        <topology evidence="1">Lipid-anchor</topology>
        <orientation evidence="1">Cytoplasmic side</orientation>
    </subcellularLocation>
</comment>
<evidence type="ECO:0000256" key="8">
    <source>
        <dbReference type="ARBA" id="ARBA00023289"/>
    </source>
</evidence>
<dbReference type="InterPro" id="IPR005225">
    <property type="entry name" value="Small_GTP-bd"/>
</dbReference>
<dbReference type="PRINTS" id="PR00449">
    <property type="entry name" value="RASTRNSFRMNG"/>
</dbReference>
<dbReference type="AlphaFoldDB" id="A0A8X8BI16"/>
<dbReference type="GO" id="GO:0015031">
    <property type="term" value="P:protein transport"/>
    <property type="evidence" value="ECO:0007669"/>
    <property type="project" value="UniProtKB-KW"/>
</dbReference>
<dbReference type="GO" id="GO:0005525">
    <property type="term" value="F:GTP binding"/>
    <property type="evidence" value="ECO:0007669"/>
    <property type="project" value="UniProtKB-KW"/>
</dbReference>
<evidence type="ECO:0000256" key="3">
    <source>
        <dbReference type="ARBA" id="ARBA00022448"/>
    </source>
</evidence>
<dbReference type="PANTHER" id="PTHR47981">
    <property type="entry name" value="RAB FAMILY"/>
    <property type="match status" value="1"/>
</dbReference>
<organism evidence="12 13">
    <name type="scientific">Polypterus senegalus</name>
    <name type="common">Senegal bichir</name>
    <dbReference type="NCBI Taxonomy" id="55291"/>
    <lineage>
        <taxon>Eukaryota</taxon>
        <taxon>Metazoa</taxon>
        <taxon>Chordata</taxon>
        <taxon>Craniata</taxon>
        <taxon>Vertebrata</taxon>
        <taxon>Euteleostomi</taxon>
        <taxon>Actinopterygii</taxon>
        <taxon>Polypteriformes</taxon>
        <taxon>Polypteridae</taxon>
        <taxon>Polypterus</taxon>
    </lineage>
</organism>
<evidence type="ECO:0000256" key="5">
    <source>
        <dbReference type="ARBA" id="ARBA00022927"/>
    </source>
</evidence>
<keyword evidence="6" id="KW-0342">GTP-binding</keyword>
<keyword evidence="7" id="KW-0449">Lipoprotein</keyword>
<feature type="non-terminal residue" evidence="12">
    <location>
        <position position="300"/>
    </location>
</feature>
<evidence type="ECO:0000256" key="1">
    <source>
        <dbReference type="ARBA" id="ARBA00004616"/>
    </source>
</evidence>
<dbReference type="GO" id="GO:0090385">
    <property type="term" value="P:phagosome-lysosome fusion"/>
    <property type="evidence" value="ECO:0007669"/>
    <property type="project" value="TreeGrafter"/>
</dbReference>
<dbReference type="Pfam" id="PF00071">
    <property type="entry name" value="Ras"/>
    <property type="match status" value="1"/>
</dbReference>
<evidence type="ECO:0000256" key="11">
    <source>
        <dbReference type="SAM" id="MobiDB-lite"/>
    </source>
</evidence>
<evidence type="ECO:0000256" key="2">
    <source>
        <dbReference type="ARBA" id="ARBA00006270"/>
    </source>
</evidence>
<feature type="compositionally biased region" description="Basic and acidic residues" evidence="11">
    <location>
        <begin position="281"/>
        <end position="293"/>
    </location>
</feature>
<dbReference type="Gene3D" id="3.40.50.300">
    <property type="entry name" value="P-loop containing nucleotide triphosphate hydrolases"/>
    <property type="match status" value="1"/>
</dbReference>
<dbReference type="PANTHER" id="PTHR47981:SF6">
    <property type="entry name" value="SI:DKEY-13A21.4"/>
    <property type="match status" value="1"/>
</dbReference>
<keyword evidence="3" id="KW-0813">Transport</keyword>
<feature type="region of interest" description="Disordered" evidence="11">
    <location>
        <begin position="37"/>
        <end position="59"/>
    </location>
</feature>
<dbReference type="PROSITE" id="PS51421">
    <property type="entry name" value="RAS"/>
    <property type="match status" value="1"/>
</dbReference>
<evidence type="ECO:0000256" key="4">
    <source>
        <dbReference type="ARBA" id="ARBA00022741"/>
    </source>
</evidence>